<dbReference type="CDD" id="cd05233">
    <property type="entry name" value="SDR_c"/>
    <property type="match status" value="1"/>
</dbReference>
<dbReference type="EMBL" id="JAESVN010000013">
    <property type="protein sequence ID" value="MBL4919132.1"/>
    <property type="molecule type" value="Genomic_DNA"/>
</dbReference>
<dbReference type="FunFam" id="3.40.50.720:FF:000084">
    <property type="entry name" value="Short-chain dehydrogenase reductase"/>
    <property type="match status" value="1"/>
</dbReference>
<dbReference type="PRINTS" id="PR00080">
    <property type="entry name" value="SDRFAMILY"/>
</dbReference>
<dbReference type="PRINTS" id="PR00081">
    <property type="entry name" value="GDHRDH"/>
</dbReference>
<comment type="caution">
    <text evidence="3">The sequence shown here is derived from an EMBL/GenBank/DDBJ whole genome shotgun (WGS) entry which is preliminary data.</text>
</comment>
<evidence type="ECO:0000256" key="1">
    <source>
        <dbReference type="ARBA" id="ARBA00006484"/>
    </source>
</evidence>
<dbReference type="Gene3D" id="3.40.50.720">
    <property type="entry name" value="NAD(P)-binding Rossmann-like Domain"/>
    <property type="match status" value="1"/>
</dbReference>
<dbReference type="GO" id="GO:0016491">
    <property type="term" value="F:oxidoreductase activity"/>
    <property type="evidence" value="ECO:0007669"/>
    <property type="project" value="UniProtKB-KW"/>
</dbReference>
<dbReference type="Pfam" id="PF13561">
    <property type="entry name" value="adh_short_C2"/>
    <property type="match status" value="1"/>
</dbReference>
<dbReference type="AlphaFoldDB" id="A0A8K0VBP0"/>
<dbReference type="InterPro" id="IPR051122">
    <property type="entry name" value="SDR_DHRS6-like"/>
</dbReference>
<organism evidence="3 4">
    <name type="scientific">Szabonella alba</name>
    <dbReference type="NCBI Taxonomy" id="2804194"/>
    <lineage>
        <taxon>Bacteria</taxon>
        <taxon>Pseudomonadati</taxon>
        <taxon>Pseudomonadota</taxon>
        <taxon>Alphaproteobacteria</taxon>
        <taxon>Rhodobacterales</taxon>
        <taxon>Paracoccaceae</taxon>
        <taxon>Szabonella</taxon>
    </lineage>
</organism>
<gene>
    <name evidence="3" type="ORF">JL811_18065</name>
</gene>
<keyword evidence="4" id="KW-1185">Reference proteome</keyword>
<dbReference type="SUPFAM" id="SSF51735">
    <property type="entry name" value="NAD(P)-binding Rossmann-fold domains"/>
    <property type="match status" value="1"/>
</dbReference>
<dbReference type="InterPro" id="IPR036291">
    <property type="entry name" value="NAD(P)-bd_dom_sf"/>
</dbReference>
<sequence>MTSAETGKIVSGQGLSGRTVLVFGAGTPAGGISNGLAAGLAYARAGAGIFAVDSHPESLEHTLTALRAAGADAAGACGDIRSDSDVEHCVAAAGRAFGQIDVLHNNVGVLRLGGPDALSKEDWTLSINTNLTGAFLAVRHVVPQMKHRRRGVIINVSSIAGSRFCGKPMIAYSASKAALEQLTRSIAVELAPFGIRCNAVAPGLIDTAMAMNAYANGEESAGQVRRDRDALSPTGRMGRPEDVANAAVFLASDAAAYINGAVLPVDGGLACRCW</sequence>
<dbReference type="RefSeq" id="WP_202690112.1">
    <property type="nucleotide sequence ID" value="NZ_JAESVN010000013.1"/>
</dbReference>
<reference evidence="3" key="1">
    <citation type="submission" date="2021-01" db="EMBL/GenBank/DDBJ databases">
        <title>Tabrizicola alba sp. nov. a motile alkaliphilic bacterium isolated from a soda lake.</title>
        <authorList>
            <person name="Szuroczki S."/>
            <person name="Abbaszade G."/>
            <person name="Schumann P."/>
            <person name="Toth E."/>
        </authorList>
    </citation>
    <scope>NUCLEOTIDE SEQUENCE</scope>
    <source>
        <strain evidence="3">DMG-N-6</strain>
    </source>
</reference>
<name>A0A8K0VBP0_9RHOB</name>
<dbReference type="PROSITE" id="PS00061">
    <property type="entry name" value="ADH_SHORT"/>
    <property type="match status" value="1"/>
</dbReference>
<dbReference type="PANTHER" id="PTHR43477:SF1">
    <property type="entry name" value="DIHYDROANTICAPSIN 7-DEHYDROGENASE"/>
    <property type="match status" value="1"/>
</dbReference>
<accession>A0A8K0VBP0</accession>
<evidence type="ECO:0000313" key="4">
    <source>
        <dbReference type="Proteomes" id="UP000648908"/>
    </source>
</evidence>
<proteinExistence type="inferred from homology"/>
<comment type="similarity">
    <text evidence="1">Belongs to the short-chain dehydrogenases/reductases (SDR) family.</text>
</comment>
<protein>
    <submittedName>
        <fullName evidence="3">SDR family oxidoreductase</fullName>
    </submittedName>
</protein>
<evidence type="ECO:0000313" key="3">
    <source>
        <dbReference type="EMBL" id="MBL4919132.1"/>
    </source>
</evidence>
<dbReference type="Proteomes" id="UP000648908">
    <property type="component" value="Unassembled WGS sequence"/>
</dbReference>
<keyword evidence="2" id="KW-0560">Oxidoreductase</keyword>
<dbReference type="InterPro" id="IPR020904">
    <property type="entry name" value="Sc_DH/Rdtase_CS"/>
</dbReference>
<dbReference type="PANTHER" id="PTHR43477">
    <property type="entry name" value="DIHYDROANTICAPSIN 7-DEHYDROGENASE"/>
    <property type="match status" value="1"/>
</dbReference>
<evidence type="ECO:0000256" key="2">
    <source>
        <dbReference type="ARBA" id="ARBA00023002"/>
    </source>
</evidence>
<dbReference type="InterPro" id="IPR002347">
    <property type="entry name" value="SDR_fam"/>
</dbReference>